<name>A0A9P6RU07_9FUNG</name>
<dbReference type="OrthoDB" id="2334741at2759"/>
<keyword evidence="3" id="KW-1185">Reference proteome</keyword>
<feature type="region of interest" description="Disordered" evidence="1">
    <location>
        <begin position="420"/>
        <end position="441"/>
    </location>
</feature>
<sequence length="1022" mass="115197">MYNGLPNPLQKPIPTEHAFQDFHDDWDEYEVRVFPGTQLTQGRPFVIWDDIRDVFPDAIRLQRGKRAIGFMADADGNRLQPLRIEYLPHVSIQVVTGAGSTKVRAPSITTTESRPTAWPLSPMDGSFGKKFEQPSSDQDYFQRRRQSFRYSQLDNKADVQGQLSFATTEARDSLKDRALAPGQSILQTPESPLDAHMHVEPYSMSSVGASFPPAVLPNRDSVLSEESLSDESKNLYRNALQLFEEFTACLQSGQIVQANAIRNVFLEKFSTLESDQPTNQELFQHLMEMRQIMSDMHQQALQRLVTVNTRIRTILAKNYGPYEAPVPRLFVVLPEDSTHWDATNVFNNRLRLHFLCECGKHTKRDNHQKTQHHIHLSKHEGYALEDPAGFFEHYGPYVLILLQMLKYGAEVDGLVVQALQSPDPGQSENTDTSSTSDGNIEPGVNQAIMYLTEMSTRESRMLSRSISRSQRRQKDAQATLSGSDLRRVTTFLKIKDTSHVLGDLYRVITDGGHVKWVCLDHYCETHDAADIKTLLDTISSNSGTFNRHNGRVEISLPSSFAASAIYRVLERSKFVQELKVSLKWEISVSDLKALRDMIQKSSISALDLTCSTASKNRPEILGRGKRSNSLWEIMMDPRIHSFRLMGYTGFFSRTTTIPRTTNLCVLKLTERLDWKKEESKIEALLQNCPKLHVLHLNCTDADAAYTTIKGINYDLCTLEYLTIDGSNTGRTRGDTNALQARFQGGIPLGMDLIVTNLSSPLLKEARILFTLHIRLGLDVKEEIDPAMLIGVLSRNPTLTKLMLQCDATEFLRYHIAMKNALADDEASMLHTLRLYGGRNQLIVKDIQGDTTVELELMSINMPRNVIEVLLRVYGTQLTKASMEVDVVKSLSDIIQDGGVLVLQHVEIVASRLMPDMLSGLRLIFENTESTLTEVTVLLDKAWEATSMDKHNGSGVSCSLLADFIVEFSSRWTQISVSEEIAKEWLSGLQQRGLSARKGVLNIVPRSSFKFSKPVILERMSSY</sequence>
<feature type="compositionally biased region" description="Polar residues" evidence="1">
    <location>
        <begin position="420"/>
        <end position="438"/>
    </location>
</feature>
<evidence type="ECO:0008006" key="4">
    <source>
        <dbReference type="Google" id="ProtNLM"/>
    </source>
</evidence>
<comment type="caution">
    <text evidence="2">The sequence shown here is derived from an EMBL/GenBank/DDBJ whole genome shotgun (WGS) entry which is preliminary data.</text>
</comment>
<feature type="region of interest" description="Disordered" evidence="1">
    <location>
        <begin position="461"/>
        <end position="480"/>
    </location>
</feature>
<dbReference type="EMBL" id="JAAAIP010000024">
    <property type="protein sequence ID" value="KAG0328970.1"/>
    <property type="molecule type" value="Genomic_DNA"/>
</dbReference>
<protein>
    <recommendedName>
        <fullName evidence="4">RNI-like protein</fullName>
    </recommendedName>
</protein>
<organism evidence="2 3">
    <name type="scientific">Dissophora globulifera</name>
    <dbReference type="NCBI Taxonomy" id="979702"/>
    <lineage>
        <taxon>Eukaryota</taxon>
        <taxon>Fungi</taxon>
        <taxon>Fungi incertae sedis</taxon>
        <taxon>Mucoromycota</taxon>
        <taxon>Mortierellomycotina</taxon>
        <taxon>Mortierellomycetes</taxon>
        <taxon>Mortierellales</taxon>
        <taxon>Mortierellaceae</taxon>
        <taxon>Dissophora</taxon>
    </lineage>
</organism>
<evidence type="ECO:0000313" key="2">
    <source>
        <dbReference type="EMBL" id="KAG0328970.1"/>
    </source>
</evidence>
<gene>
    <name evidence="2" type="ORF">BGZ99_003834</name>
</gene>
<evidence type="ECO:0000256" key="1">
    <source>
        <dbReference type="SAM" id="MobiDB-lite"/>
    </source>
</evidence>
<dbReference type="AlphaFoldDB" id="A0A9P6RU07"/>
<reference evidence="2" key="1">
    <citation type="journal article" date="2020" name="Fungal Divers.">
        <title>Resolving the Mortierellaceae phylogeny through synthesis of multi-gene phylogenetics and phylogenomics.</title>
        <authorList>
            <person name="Vandepol N."/>
            <person name="Liber J."/>
            <person name="Desiro A."/>
            <person name="Na H."/>
            <person name="Kennedy M."/>
            <person name="Barry K."/>
            <person name="Grigoriev I.V."/>
            <person name="Miller A.N."/>
            <person name="O'Donnell K."/>
            <person name="Stajich J.E."/>
            <person name="Bonito G."/>
        </authorList>
    </citation>
    <scope>NUCLEOTIDE SEQUENCE</scope>
    <source>
        <strain evidence="2">REB-010B</strain>
    </source>
</reference>
<dbReference type="Proteomes" id="UP000738325">
    <property type="component" value="Unassembled WGS sequence"/>
</dbReference>
<proteinExistence type="predicted"/>
<accession>A0A9P6RU07</accession>
<evidence type="ECO:0000313" key="3">
    <source>
        <dbReference type="Proteomes" id="UP000738325"/>
    </source>
</evidence>